<organism evidence="1 2">
    <name type="scientific">Eschrichtius robustus</name>
    <name type="common">California gray whale</name>
    <name type="synonym">Eschrichtius gibbosus</name>
    <dbReference type="NCBI Taxonomy" id="9764"/>
    <lineage>
        <taxon>Eukaryota</taxon>
        <taxon>Metazoa</taxon>
        <taxon>Chordata</taxon>
        <taxon>Craniata</taxon>
        <taxon>Vertebrata</taxon>
        <taxon>Euteleostomi</taxon>
        <taxon>Mammalia</taxon>
        <taxon>Eutheria</taxon>
        <taxon>Laurasiatheria</taxon>
        <taxon>Artiodactyla</taxon>
        <taxon>Whippomorpha</taxon>
        <taxon>Cetacea</taxon>
        <taxon>Mysticeti</taxon>
        <taxon>Eschrichtiidae</taxon>
        <taxon>Eschrichtius</taxon>
    </lineage>
</organism>
<dbReference type="Proteomes" id="UP001159641">
    <property type="component" value="Unassembled WGS sequence"/>
</dbReference>
<keyword evidence="2" id="KW-1185">Reference proteome</keyword>
<gene>
    <name evidence="1" type="ORF">J1605_018587</name>
</gene>
<sequence length="94" mass="10610">MRPLGFLSIAVKTLPWVADLGYGRSSDTEKLCDLRGPQPPPPATDWYCGRVREASSLFTAAPHRLHYRLSSTSCQISCSIRFSQECEPYCELRM</sequence>
<dbReference type="AlphaFoldDB" id="A0AB34HVJ9"/>
<evidence type="ECO:0000313" key="1">
    <source>
        <dbReference type="EMBL" id="KAJ8795000.1"/>
    </source>
</evidence>
<accession>A0AB34HVJ9</accession>
<comment type="caution">
    <text evidence="1">The sequence shown here is derived from an EMBL/GenBank/DDBJ whole genome shotgun (WGS) entry which is preliminary data.</text>
</comment>
<evidence type="ECO:0008006" key="3">
    <source>
        <dbReference type="Google" id="ProtNLM"/>
    </source>
</evidence>
<dbReference type="EMBL" id="JAIQCJ010000625">
    <property type="protein sequence ID" value="KAJ8795000.1"/>
    <property type="molecule type" value="Genomic_DNA"/>
</dbReference>
<proteinExistence type="predicted"/>
<evidence type="ECO:0000313" key="2">
    <source>
        <dbReference type="Proteomes" id="UP001159641"/>
    </source>
</evidence>
<protein>
    <recommendedName>
        <fullName evidence="3">Secreted protein</fullName>
    </recommendedName>
</protein>
<name>A0AB34HVJ9_ESCRO</name>
<reference evidence="1 2" key="1">
    <citation type="submission" date="2022-11" db="EMBL/GenBank/DDBJ databases">
        <title>Whole genome sequence of Eschrichtius robustus ER-17-0199.</title>
        <authorList>
            <person name="Bruniche-Olsen A."/>
            <person name="Black A.N."/>
            <person name="Fields C.J."/>
            <person name="Walden K."/>
            <person name="Dewoody J.A."/>
        </authorList>
    </citation>
    <scope>NUCLEOTIDE SEQUENCE [LARGE SCALE GENOMIC DNA]</scope>
    <source>
        <strain evidence="1">ER-17-0199</strain>
        <tissue evidence="1">Blubber</tissue>
    </source>
</reference>